<dbReference type="PANTHER" id="PTHR10353:SF209">
    <property type="entry name" value="GALACTOLIPID GALACTOSYLTRANSFERASE SFR2, CHLOROPLASTIC"/>
    <property type="match status" value="1"/>
</dbReference>
<dbReference type="InterPro" id="IPR017853">
    <property type="entry name" value="GH"/>
</dbReference>
<evidence type="ECO:0000313" key="8">
    <source>
        <dbReference type="Proteomes" id="UP001059824"/>
    </source>
</evidence>
<dbReference type="PRINTS" id="PR00131">
    <property type="entry name" value="GLHYDRLASE1"/>
</dbReference>
<evidence type="ECO:0000256" key="3">
    <source>
        <dbReference type="ARBA" id="ARBA00023295"/>
    </source>
</evidence>
<dbReference type="Proteomes" id="UP001059824">
    <property type="component" value="Chromosome"/>
</dbReference>
<gene>
    <name evidence="7" type="ORF">GII36_01800</name>
</gene>
<accession>A0A857MLV8</accession>
<proteinExistence type="inferred from homology"/>
<evidence type="ECO:0000256" key="1">
    <source>
        <dbReference type="ARBA" id="ARBA00010838"/>
    </source>
</evidence>
<dbReference type="PROSITE" id="PS00572">
    <property type="entry name" value="GLYCOSYL_HYDROL_F1_1"/>
    <property type="match status" value="1"/>
</dbReference>
<evidence type="ECO:0000256" key="4">
    <source>
        <dbReference type="PROSITE-ProRule" id="PRU10055"/>
    </source>
</evidence>
<dbReference type="Gene3D" id="3.20.20.80">
    <property type="entry name" value="Glycosidases"/>
    <property type="match status" value="2"/>
</dbReference>
<dbReference type="AlphaFoldDB" id="A0A857MLV8"/>
<evidence type="ECO:0000256" key="2">
    <source>
        <dbReference type="ARBA" id="ARBA00022801"/>
    </source>
</evidence>
<comment type="similarity">
    <text evidence="1 5">Belongs to the glycosyl hydrolase 1 family.</text>
</comment>
<dbReference type="InterPro" id="IPR018120">
    <property type="entry name" value="Glyco_hydro_1_AS"/>
</dbReference>
<keyword evidence="3 6" id="KW-0326">Glycosidase</keyword>
<evidence type="ECO:0000256" key="6">
    <source>
        <dbReference type="RuleBase" id="RU004468"/>
    </source>
</evidence>
<dbReference type="RefSeq" id="WP_260763989.1">
    <property type="nucleotide sequence ID" value="NZ_CP045921.1"/>
</dbReference>
<dbReference type="PROSITE" id="PS00653">
    <property type="entry name" value="GLYCOSYL_HYDROL_F1_2"/>
    <property type="match status" value="1"/>
</dbReference>
<dbReference type="PANTHER" id="PTHR10353">
    <property type="entry name" value="GLYCOSYL HYDROLASE"/>
    <property type="match status" value="1"/>
</dbReference>
<keyword evidence="8" id="KW-1185">Reference proteome</keyword>
<dbReference type="SUPFAM" id="SSF51445">
    <property type="entry name" value="(Trans)glycosidases"/>
    <property type="match status" value="1"/>
</dbReference>
<feature type="active site" description="Nucleophile" evidence="4">
    <location>
        <position position="333"/>
    </location>
</feature>
<dbReference type="Pfam" id="PF00232">
    <property type="entry name" value="Glyco_hydro_1"/>
    <property type="match status" value="2"/>
</dbReference>
<protein>
    <submittedName>
        <fullName evidence="7">Family 1 glycosylhydrolase</fullName>
    </submittedName>
</protein>
<organism evidence="7 8">
    <name type="scientific">Candidatus Mycosynbacter amalyticus</name>
    <dbReference type="NCBI Taxonomy" id="2665156"/>
    <lineage>
        <taxon>Bacteria</taxon>
        <taxon>Candidatus Saccharimonadota</taxon>
        <taxon>Candidatus Saccharimonadota incertae sedis</taxon>
        <taxon>Candidatus Mycosynbacter</taxon>
    </lineage>
</organism>
<dbReference type="InterPro" id="IPR033132">
    <property type="entry name" value="GH_1_N_CS"/>
</dbReference>
<dbReference type="GO" id="GO:0005975">
    <property type="term" value="P:carbohydrate metabolic process"/>
    <property type="evidence" value="ECO:0007669"/>
    <property type="project" value="InterPro"/>
</dbReference>
<evidence type="ECO:0000313" key="7">
    <source>
        <dbReference type="EMBL" id="QHN42582.1"/>
    </source>
</evidence>
<evidence type="ECO:0000256" key="5">
    <source>
        <dbReference type="RuleBase" id="RU003690"/>
    </source>
</evidence>
<dbReference type="KEGG" id="mama:GII36_01800"/>
<name>A0A857MLV8_9BACT</name>
<dbReference type="GO" id="GO:0008422">
    <property type="term" value="F:beta-glucosidase activity"/>
    <property type="evidence" value="ECO:0007669"/>
    <property type="project" value="TreeGrafter"/>
</dbReference>
<keyword evidence="2 6" id="KW-0378">Hydrolase</keyword>
<reference evidence="7" key="1">
    <citation type="journal article" date="2021" name="Nat. Microbiol.">
        <title>Cocultivation of an ultrasmall environmental parasitic bacterium with lytic ability against bacteria associated with wastewater foams.</title>
        <authorList>
            <person name="Batinovic S."/>
            <person name="Rose J.J.A."/>
            <person name="Ratcliffe J."/>
            <person name="Seviour R.J."/>
            <person name="Petrovski S."/>
        </authorList>
    </citation>
    <scope>NUCLEOTIDE SEQUENCE</scope>
    <source>
        <strain evidence="7">JR1</strain>
    </source>
</reference>
<dbReference type="InterPro" id="IPR001360">
    <property type="entry name" value="Glyco_hydro_1"/>
</dbReference>
<dbReference type="EMBL" id="CP045921">
    <property type="protein sequence ID" value="QHN42582.1"/>
    <property type="molecule type" value="Genomic_DNA"/>
</dbReference>
<sequence>MSKTPKTFSPHFFWGAATSAHQVEGGNHNTWSVWELENAKALAARALYQYGDLKSWHHTEKLATNPANYVSGRAVEHYKRYEQDFDLLEQLHMNAFRFSVEWSRIEPTEGAWNVEAIAHYKQYIDDLHARGIEPVMTLFHFTLPVWFADMGGFAKRGNIKYFLRYVEKVMQELSINVRYIITINEPNVYVERSYHAGEWPPNVRSKWQTLVVMNNLARAHNQAARVIHELKPRAKVSVAYHSAYIYAGDDAWLSHMSASIMQFVHDDYFLLKVYKQCDFLGVNYYRSYRVYGYRIHNPEFSHTDLGWDNSPDNIEHALVRLHDKYKLPIFITENGIADARDEQRQEWLEATIRAMLAAITDGVDLLGYLHWSLLDNVELDSGRWPRFGLAQVNYLTMERKLRPSAVWFGKVIKKLRKVDQ</sequence>